<sequence length="80" mass="9585">MLTISLINMLLCIGVILLYSCGVHTPHLFITCQIKYICHKERFNVRQRNGQRKNNRGSLKTWTHVEEPLHHRRRVYKSRK</sequence>
<dbReference type="AlphaFoldDB" id="A0A396HZ84"/>
<feature type="chain" id="PRO_5017249953" description="Transmembrane protein" evidence="1">
    <location>
        <begin position="23"/>
        <end position="80"/>
    </location>
</feature>
<evidence type="ECO:0008006" key="4">
    <source>
        <dbReference type="Google" id="ProtNLM"/>
    </source>
</evidence>
<organism evidence="2 3">
    <name type="scientific">Medicago truncatula</name>
    <name type="common">Barrel medic</name>
    <name type="synonym">Medicago tribuloides</name>
    <dbReference type="NCBI Taxonomy" id="3880"/>
    <lineage>
        <taxon>Eukaryota</taxon>
        <taxon>Viridiplantae</taxon>
        <taxon>Streptophyta</taxon>
        <taxon>Embryophyta</taxon>
        <taxon>Tracheophyta</taxon>
        <taxon>Spermatophyta</taxon>
        <taxon>Magnoliopsida</taxon>
        <taxon>eudicotyledons</taxon>
        <taxon>Gunneridae</taxon>
        <taxon>Pentapetalae</taxon>
        <taxon>rosids</taxon>
        <taxon>fabids</taxon>
        <taxon>Fabales</taxon>
        <taxon>Fabaceae</taxon>
        <taxon>Papilionoideae</taxon>
        <taxon>50 kb inversion clade</taxon>
        <taxon>NPAAA clade</taxon>
        <taxon>Hologalegina</taxon>
        <taxon>IRL clade</taxon>
        <taxon>Trifolieae</taxon>
        <taxon>Medicago</taxon>
    </lineage>
</organism>
<evidence type="ECO:0000256" key="1">
    <source>
        <dbReference type="SAM" id="SignalP"/>
    </source>
</evidence>
<evidence type="ECO:0000313" key="2">
    <source>
        <dbReference type="EMBL" id="RHN58619.1"/>
    </source>
</evidence>
<accession>A0A396HZ84</accession>
<dbReference type="Proteomes" id="UP000265566">
    <property type="component" value="Chromosome 4"/>
</dbReference>
<gene>
    <name evidence="2" type="ORF">MtrunA17_Chr4g0004311</name>
</gene>
<feature type="signal peptide" evidence="1">
    <location>
        <begin position="1"/>
        <end position="22"/>
    </location>
</feature>
<evidence type="ECO:0000313" key="3">
    <source>
        <dbReference type="Proteomes" id="UP000265566"/>
    </source>
</evidence>
<dbReference type="Gramene" id="rna20545">
    <property type="protein sequence ID" value="RHN58619.1"/>
    <property type="gene ID" value="gene20545"/>
</dbReference>
<name>A0A396HZ84_MEDTR</name>
<keyword evidence="1" id="KW-0732">Signal</keyword>
<comment type="caution">
    <text evidence="2">The sequence shown here is derived from an EMBL/GenBank/DDBJ whole genome shotgun (WGS) entry which is preliminary data.</text>
</comment>
<protein>
    <recommendedName>
        <fullName evidence="4">Transmembrane protein</fullName>
    </recommendedName>
</protein>
<reference evidence="3" key="1">
    <citation type="journal article" date="2018" name="Nat. Plants">
        <title>Whole-genome landscape of Medicago truncatula symbiotic genes.</title>
        <authorList>
            <person name="Pecrix Y."/>
            <person name="Staton S.E."/>
            <person name="Sallet E."/>
            <person name="Lelandais-Briere C."/>
            <person name="Moreau S."/>
            <person name="Carrere S."/>
            <person name="Blein T."/>
            <person name="Jardinaud M.F."/>
            <person name="Latrasse D."/>
            <person name="Zouine M."/>
            <person name="Zahm M."/>
            <person name="Kreplak J."/>
            <person name="Mayjonade B."/>
            <person name="Satge C."/>
            <person name="Perez M."/>
            <person name="Cauet S."/>
            <person name="Marande W."/>
            <person name="Chantry-Darmon C."/>
            <person name="Lopez-Roques C."/>
            <person name="Bouchez O."/>
            <person name="Berard A."/>
            <person name="Debelle F."/>
            <person name="Munos S."/>
            <person name="Bendahmane A."/>
            <person name="Berges H."/>
            <person name="Niebel A."/>
            <person name="Buitink J."/>
            <person name="Frugier F."/>
            <person name="Benhamed M."/>
            <person name="Crespi M."/>
            <person name="Gouzy J."/>
            <person name="Gamas P."/>
        </authorList>
    </citation>
    <scope>NUCLEOTIDE SEQUENCE [LARGE SCALE GENOMIC DNA]</scope>
    <source>
        <strain evidence="3">cv. Jemalong A17</strain>
    </source>
</reference>
<dbReference type="EMBL" id="PSQE01000004">
    <property type="protein sequence ID" value="RHN58619.1"/>
    <property type="molecule type" value="Genomic_DNA"/>
</dbReference>
<proteinExistence type="predicted"/>